<dbReference type="Gene3D" id="3.90.1140.10">
    <property type="entry name" value="Cyclic phosphodiesterase"/>
    <property type="match status" value="1"/>
</dbReference>
<proteinExistence type="predicted"/>
<dbReference type="SUPFAM" id="SSF55144">
    <property type="entry name" value="LigT-like"/>
    <property type="match status" value="1"/>
</dbReference>
<dbReference type="GO" id="GO:0016874">
    <property type="term" value="F:ligase activity"/>
    <property type="evidence" value="ECO:0007669"/>
    <property type="project" value="UniProtKB-KW"/>
</dbReference>
<dbReference type="Pfam" id="PF13563">
    <property type="entry name" value="2_5_RNA_ligase2"/>
    <property type="match status" value="1"/>
</dbReference>
<protein>
    <submittedName>
        <fullName evidence="1">2'-5' RNA ligase family protein</fullName>
    </submittedName>
</protein>
<keyword evidence="2" id="KW-1185">Reference proteome</keyword>
<accession>A0ABV6PGX6</accession>
<organism evidence="1 2">
    <name type="scientific">Novosphingobium aquiterrae</name>
    <dbReference type="NCBI Taxonomy" id="624388"/>
    <lineage>
        <taxon>Bacteria</taxon>
        <taxon>Pseudomonadati</taxon>
        <taxon>Pseudomonadota</taxon>
        <taxon>Alphaproteobacteria</taxon>
        <taxon>Sphingomonadales</taxon>
        <taxon>Sphingomonadaceae</taxon>
        <taxon>Novosphingobium</taxon>
    </lineage>
</organism>
<sequence length="181" mass="20081">MAAIPPSRSSSAPFIVTAEMPGDIMSWADSLRRAHFPPERNHLAAHVTLFHAFAPSLREELPRYLARLAAEFAPPEVAVSGLMDLGGGTAIALRSEGMIALRNRIAENFWDMLTAQDRGGKKLHITVQNKVPRAAAVALQQDLAPQIELRRFAFTGLGLHLYCNPHWERVAIWPFRGQTRP</sequence>
<evidence type="ECO:0000313" key="2">
    <source>
        <dbReference type="Proteomes" id="UP001589943"/>
    </source>
</evidence>
<name>A0ABV6PGX6_9SPHN</name>
<comment type="caution">
    <text evidence="1">The sequence shown here is derived from an EMBL/GenBank/DDBJ whole genome shotgun (WGS) entry which is preliminary data.</text>
</comment>
<gene>
    <name evidence="1" type="ORF">ACFFF7_06525</name>
</gene>
<dbReference type="EMBL" id="JBHLTL010000004">
    <property type="protein sequence ID" value="MFC0589064.1"/>
    <property type="molecule type" value="Genomic_DNA"/>
</dbReference>
<keyword evidence="1" id="KW-0436">Ligase</keyword>
<dbReference type="InterPro" id="IPR009097">
    <property type="entry name" value="Cyclic_Pdiesterase"/>
</dbReference>
<dbReference type="RefSeq" id="WP_379480571.1">
    <property type="nucleotide sequence ID" value="NZ_JBHLTL010000004.1"/>
</dbReference>
<reference evidence="1 2" key="1">
    <citation type="submission" date="2024-09" db="EMBL/GenBank/DDBJ databases">
        <authorList>
            <person name="Sun Q."/>
            <person name="Mori K."/>
        </authorList>
    </citation>
    <scope>NUCLEOTIDE SEQUENCE [LARGE SCALE GENOMIC DNA]</scope>
    <source>
        <strain evidence="1 2">NCAIM B.02537</strain>
    </source>
</reference>
<evidence type="ECO:0000313" key="1">
    <source>
        <dbReference type="EMBL" id="MFC0589064.1"/>
    </source>
</evidence>
<dbReference type="Proteomes" id="UP001589943">
    <property type="component" value="Unassembled WGS sequence"/>
</dbReference>